<reference evidence="1 2" key="1">
    <citation type="journal article" date="2019" name="Sci. Rep.">
        <title>Orb-weaving spider Araneus ventricosus genome elucidates the spidroin gene catalogue.</title>
        <authorList>
            <person name="Kono N."/>
            <person name="Nakamura H."/>
            <person name="Ohtoshi R."/>
            <person name="Moran D.A.P."/>
            <person name="Shinohara A."/>
            <person name="Yoshida Y."/>
            <person name="Fujiwara M."/>
            <person name="Mori M."/>
            <person name="Tomita M."/>
            <person name="Arakawa K."/>
        </authorList>
    </citation>
    <scope>NUCLEOTIDE SEQUENCE [LARGE SCALE GENOMIC DNA]</scope>
</reference>
<dbReference type="EMBL" id="BGPR01004876">
    <property type="protein sequence ID" value="GBN04357.1"/>
    <property type="molecule type" value="Genomic_DNA"/>
</dbReference>
<comment type="caution">
    <text evidence="1">The sequence shown here is derived from an EMBL/GenBank/DDBJ whole genome shotgun (WGS) entry which is preliminary data.</text>
</comment>
<sequence>MEMAQRLSKCTVSGFPKGGCPTVKHLSACTDSCVRRDPFSLPGRIFTNPTLIELRQAISQYDWLSSPRADDVVFCSRTEIITKQAIKYGLSISLGFRCLDFANFDLRYAPT</sequence>
<organism evidence="1 2">
    <name type="scientific">Araneus ventricosus</name>
    <name type="common">Orbweaver spider</name>
    <name type="synonym">Epeira ventricosa</name>
    <dbReference type="NCBI Taxonomy" id="182803"/>
    <lineage>
        <taxon>Eukaryota</taxon>
        <taxon>Metazoa</taxon>
        <taxon>Ecdysozoa</taxon>
        <taxon>Arthropoda</taxon>
        <taxon>Chelicerata</taxon>
        <taxon>Arachnida</taxon>
        <taxon>Araneae</taxon>
        <taxon>Araneomorphae</taxon>
        <taxon>Entelegynae</taxon>
        <taxon>Araneoidea</taxon>
        <taxon>Araneidae</taxon>
        <taxon>Araneus</taxon>
    </lineage>
</organism>
<evidence type="ECO:0000313" key="1">
    <source>
        <dbReference type="EMBL" id="GBN04357.1"/>
    </source>
</evidence>
<protein>
    <submittedName>
        <fullName evidence="1">Uncharacterized protein</fullName>
    </submittedName>
</protein>
<dbReference type="AlphaFoldDB" id="A0A4Y2KRS1"/>
<name>A0A4Y2KRS1_ARAVE</name>
<accession>A0A4Y2KRS1</accession>
<proteinExistence type="predicted"/>
<dbReference type="Proteomes" id="UP000499080">
    <property type="component" value="Unassembled WGS sequence"/>
</dbReference>
<gene>
    <name evidence="1" type="ORF">AVEN_214728_1</name>
</gene>
<keyword evidence="2" id="KW-1185">Reference proteome</keyword>
<dbReference type="OrthoDB" id="10538232at2759"/>
<evidence type="ECO:0000313" key="2">
    <source>
        <dbReference type="Proteomes" id="UP000499080"/>
    </source>
</evidence>